<evidence type="ECO:0000256" key="2">
    <source>
        <dbReference type="ARBA" id="ARBA00022729"/>
    </source>
</evidence>
<dbReference type="InterPro" id="IPR036508">
    <property type="entry name" value="Chitin-bd_dom_sf"/>
</dbReference>
<feature type="chain" id="PRO_5045351549" evidence="6">
    <location>
        <begin position="24"/>
        <end position="437"/>
    </location>
</feature>
<evidence type="ECO:0000313" key="9">
    <source>
        <dbReference type="RefSeq" id="XP_015180560.1"/>
    </source>
</evidence>
<dbReference type="GeneID" id="107068555"/>
<feature type="domain" description="Chitin-binding type-2" evidence="7">
    <location>
        <begin position="321"/>
        <end position="375"/>
    </location>
</feature>
<dbReference type="InterPro" id="IPR051940">
    <property type="entry name" value="Chitin_bind-dev_reg"/>
</dbReference>
<feature type="domain" description="Chitin-binding type-2" evidence="7">
    <location>
        <begin position="155"/>
        <end position="209"/>
    </location>
</feature>
<keyword evidence="3" id="KW-0677">Repeat</keyword>
<evidence type="ECO:0000256" key="6">
    <source>
        <dbReference type="SAM" id="SignalP"/>
    </source>
</evidence>
<feature type="domain" description="Chitin-binding type-2" evidence="7">
    <location>
        <begin position="96"/>
        <end position="150"/>
    </location>
</feature>
<dbReference type="Proteomes" id="UP000694924">
    <property type="component" value="Unplaced"/>
</dbReference>
<protein>
    <submittedName>
        <fullName evidence="9">Probable chitinase 3</fullName>
    </submittedName>
</protein>
<dbReference type="PANTHER" id="PTHR23301">
    <property type="entry name" value="CHITIN BINDING PERITROPHIN-A"/>
    <property type="match status" value="1"/>
</dbReference>
<dbReference type="Gene3D" id="2.170.140.10">
    <property type="entry name" value="Chitin binding domain"/>
    <property type="match status" value="7"/>
</dbReference>
<proteinExistence type="predicted"/>
<feature type="domain" description="Chitin-binding type-2" evidence="7">
    <location>
        <begin position="269"/>
        <end position="320"/>
    </location>
</feature>
<dbReference type="PROSITE" id="PS50940">
    <property type="entry name" value="CHIT_BIND_II"/>
    <property type="match status" value="7"/>
</dbReference>
<dbReference type="PANTHER" id="PTHR23301:SF0">
    <property type="entry name" value="CHITIN-BINDING TYPE-2 DOMAIN-CONTAINING PROTEIN-RELATED"/>
    <property type="match status" value="1"/>
</dbReference>
<evidence type="ECO:0000256" key="4">
    <source>
        <dbReference type="ARBA" id="ARBA00023157"/>
    </source>
</evidence>
<keyword evidence="5" id="KW-0325">Glycoprotein</keyword>
<feature type="signal peptide" evidence="6">
    <location>
        <begin position="1"/>
        <end position="23"/>
    </location>
</feature>
<dbReference type="Pfam" id="PF01607">
    <property type="entry name" value="CBM_14"/>
    <property type="match status" value="6"/>
</dbReference>
<reference evidence="9" key="1">
    <citation type="submission" date="2025-08" db="UniProtKB">
        <authorList>
            <consortium name="RefSeq"/>
        </authorList>
    </citation>
    <scope>IDENTIFICATION</scope>
    <source>
        <tissue evidence="9">Whole body</tissue>
    </source>
</reference>
<feature type="domain" description="Chitin-binding type-2" evidence="7">
    <location>
        <begin position="378"/>
        <end position="432"/>
    </location>
</feature>
<accession>A0ABM1IK23</accession>
<organism evidence="8 9">
    <name type="scientific">Polistes dominula</name>
    <name type="common">European paper wasp</name>
    <name type="synonym">Vespa dominula</name>
    <dbReference type="NCBI Taxonomy" id="743375"/>
    <lineage>
        <taxon>Eukaryota</taxon>
        <taxon>Metazoa</taxon>
        <taxon>Ecdysozoa</taxon>
        <taxon>Arthropoda</taxon>
        <taxon>Hexapoda</taxon>
        <taxon>Insecta</taxon>
        <taxon>Pterygota</taxon>
        <taxon>Neoptera</taxon>
        <taxon>Endopterygota</taxon>
        <taxon>Hymenoptera</taxon>
        <taxon>Apocrita</taxon>
        <taxon>Aculeata</taxon>
        <taxon>Vespoidea</taxon>
        <taxon>Vespidae</taxon>
        <taxon>Polistinae</taxon>
        <taxon>Polistini</taxon>
        <taxon>Polistes</taxon>
    </lineage>
</organism>
<feature type="domain" description="Chitin-binding type-2" evidence="7">
    <location>
        <begin position="212"/>
        <end position="266"/>
    </location>
</feature>
<keyword evidence="8" id="KW-1185">Reference proteome</keyword>
<evidence type="ECO:0000313" key="8">
    <source>
        <dbReference type="Proteomes" id="UP000694924"/>
    </source>
</evidence>
<evidence type="ECO:0000256" key="1">
    <source>
        <dbReference type="ARBA" id="ARBA00022669"/>
    </source>
</evidence>
<keyword evidence="1" id="KW-0147">Chitin-binding</keyword>
<dbReference type="InterPro" id="IPR002557">
    <property type="entry name" value="Chitin-bd_dom"/>
</dbReference>
<feature type="domain" description="Chitin-binding type-2" evidence="7">
    <location>
        <begin position="39"/>
        <end position="93"/>
    </location>
</feature>
<evidence type="ECO:0000259" key="7">
    <source>
        <dbReference type="PROSITE" id="PS50940"/>
    </source>
</evidence>
<dbReference type="RefSeq" id="XP_015180560.1">
    <property type="nucleotide sequence ID" value="XM_015325074.1"/>
</dbReference>
<name>A0ABM1IK23_POLDO</name>
<keyword evidence="4" id="KW-1015">Disulfide bond</keyword>
<evidence type="ECO:0000256" key="3">
    <source>
        <dbReference type="ARBA" id="ARBA00022737"/>
    </source>
</evidence>
<sequence>MKGSYSWIAIFAIILAVIGVDEAAKLTKLPNKYSNNYSRYVCEENTKEPHESKCNIYYKCINKQLVLKECESGLHWDRTKKVCTTPDKADCPNNYLKVCKEGTYKPNSKECDRYYKCENSQYVLKSCKDGYHWNRESNICTDPEDAGCSTVPLPPPVCEEGSFKPHESKCNIYYKCINKQLVLKECKNGLHWDRTNYICTLPEKAKCPNYHPKVCDEGSYKHNDKECNSYYKCKNNQWDQKQCPNGMHWNREHTICTAPDEAKCQNDWCRDGSYRPREDLCDSYYKCQSNQWINKQCPTGMHWNREHTICTSPDVANCPNYPKCEEGSYKPSDDKCDRYYKCKNNQWDQKQCANGMHWNQRHTICTLPDEAKCHDDDSGLCKEGSYKPHNKTCNRYYKCKNNQWDHKICPTGMQWNQKHSICLSSDEANCSNNLFNF</sequence>
<dbReference type="SUPFAM" id="SSF57625">
    <property type="entry name" value="Invertebrate chitin-binding proteins"/>
    <property type="match status" value="7"/>
</dbReference>
<evidence type="ECO:0000256" key="5">
    <source>
        <dbReference type="ARBA" id="ARBA00023180"/>
    </source>
</evidence>
<keyword evidence="2 6" id="KW-0732">Signal</keyword>
<dbReference type="SMART" id="SM00494">
    <property type="entry name" value="ChtBD2"/>
    <property type="match status" value="7"/>
</dbReference>
<gene>
    <name evidence="9" type="primary">LOC107068555</name>
</gene>